<dbReference type="SUPFAM" id="SSF46785">
    <property type="entry name" value="Winged helix' DNA-binding domain"/>
    <property type="match status" value="1"/>
</dbReference>
<dbReference type="InterPro" id="IPR043129">
    <property type="entry name" value="ATPase_NBD"/>
</dbReference>
<comment type="similarity">
    <text evidence="1">Belongs to the ROK (NagC/XylR) family.</text>
</comment>
<comment type="caution">
    <text evidence="2">The sequence shown here is derived from an EMBL/GenBank/DDBJ whole genome shotgun (WGS) entry which is preliminary data.</text>
</comment>
<organism evidence="2 3">
    <name type="scientific">Nocardioides deserti</name>
    <dbReference type="NCBI Taxonomy" id="1588644"/>
    <lineage>
        <taxon>Bacteria</taxon>
        <taxon>Bacillati</taxon>
        <taxon>Actinomycetota</taxon>
        <taxon>Actinomycetes</taxon>
        <taxon>Propionibacteriales</taxon>
        <taxon>Nocardioidaceae</taxon>
        <taxon>Nocardioides</taxon>
    </lineage>
</organism>
<dbReference type="EMBL" id="JACMYC010000002">
    <property type="protein sequence ID" value="MBC2959475.1"/>
    <property type="molecule type" value="Genomic_DNA"/>
</dbReference>
<evidence type="ECO:0000313" key="3">
    <source>
        <dbReference type="Proteomes" id="UP000604001"/>
    </source>
</evidence>
<name>A0ABR6U4W5_9ACTN</name>
<dbReference type="Pfam" id="PF00480">
    <property type="entry name" value="ROK"/>
    <property type="match status" value="1"/>
</dbReference>
<dbReference type="PANTHER" id="PTHR18964">
    <property type="entry name" value="ROK (REPRESSOR, ORF, KINASE) FAMILY"/>
    <property type="match status" value="1"/>
</dbReference>
<sequence>MSTPHAPGTGPETTAGGLLALVRSGEATTRAELGRATGLSRTAVSQRVAALVGAELLVEGGGVASTGGRPAGALGFNVDAAVVVGIAVGRSRTQVGVFDLEGREIVGDTRDHEVGSGPDEVMPDVAERLRTLLDGIEPPVLGIGLSLPGTVDPERRVSVDAPVMKGWDGVPLAPYLADACTAPLHLTNDTSALTRSELFGPAPLGSDVLVVKASTGLGIGVIADGRLVNGSRGVTGELGHTRVEGADELLCRCGAHGCLETVAAGWAMVNRLVEGGAEARHVRDLVGLALDGDPVARSLLRESGRRVGEVLAVAVNLLHPQTVVVGGDMGSAFDLYTAGMRESVYARAAGSVTRDLRFAPAAHGDSAGLVGCAALVIDHELSPVAVDARLRAARAEA</sequence>
<dbReference type="Gene3D" id="3.30.420.40">
    <property type="match status" value="2"/>
</dbReference>
<dbReference type="InterPro" id="IPR036388">
    <property type="entry name" value="WH-like_DNA-bd_sf"/>
</dbReference>
<dbReference type="InterPro" id="IPR036390">
    <property type="entry name" value="WH_DNA-bd_sf"/>
</dbReference>
<accession>A0ABR6U4W5</accession>
<gene>
    <name evidence="2" type="ORF">H7344_04110</name>
</gene>
<proteinExistence type="inferred from homology"/>
<reference evidence="2 3" key="1">
    <citation type="submission" date="2020-08" db="EMBL/GenBank/DDBJ databases">
        <title>novel species in genus Nocardioides.</title>
        <authorList>
            <person name="Zhang G."/>
        </authorList>
    </citation>
    <scope>NUCLEOTIDE SEQUENCE [LARGE SCALE GENOMIC DNA]</scope>
    <source>
        <strain evidence="2 3">SC8A-24</strain>
    </source>
</reference>
<dbReference type="Proteomes" id="UP000604001">
    <property type="component" value="Unassembled WGS sequence"/>
</dbReference>
<keyword evidence="3" id="KW-1185">Reference proteome</keyword>
<dbReference type="RefSeq" id="WP_186344754.1">
    <property type="nucleotide sequence ID" value="NZ_BMMR01000002.1"/>
</dbReference>
<dbReference type="PANTHER" id="PTHR18964:SF173">
    <property type="entry name" value="GLUCOKINASE"/>
    <property type="match status" value="1"/>
</dbReference>
<dbReference type="InterPro" id="IPR000600">
    <property type="entry name" value="ROK"/>
</dbReference>
<dbReference type="Gene3D" id="1.10.10.10">
    <property type="entry name" value="Winged helix-like DNA-binding domain superfamily/Winged helix DNA-binding domain"/>
    <property type="match status" value="1"/>
</dbReference>
<protein>
    <submittedName>
        <fullName evidence="2">ROK family protein</fullName>
    </submittedName>
</protein>
<dbReference type="SUPFAM" id="SSF53067">
    <property type="entry name" value="Actin-like ATPase domain"/>
    <property type="match status" value="1"/>
</dbReference>
<evidence type="ECO:0000313" key="2">
    <source>
        <dbReference type="EMBL" id="MBC2959475.1"/>
    </source>
</evidence>
<evidence type="ECO:0000256" key="1">
    <source>
        <dbReference type="ARBA" id="ARBA00006479"/>
    </source>
</evidence>